<dbReference type="Gene3D" id="3.30.1360.120">
    <property type="entry name" value="Probable tRNA modification gtpase trme, domain 1"/>
    <property type="match status" value="2"/>
</dbReference>
<dbReference type="Proteomes" id="UP000035489">
    <property type="component" value="Unassembled WGS sequence"/>
</dbReference>
<keyword evidence="4" id="KW-1185">Reference proteome</keyword>
<proteinExistence type="predicted"/>
<evidence type="ECO:0000313" key="3">
    <source>
        <dbReference type="EMBL" id="KLK93210.1"/>
    </source>
</evidence>
<dbReference type="InterPro" id="IPR045179">
    <property type="entry name" value="YgfZ/GcvT"/>
</dbReference>
<dbReference type="InterPro" id="IPR027266">
    <property type="entry name" value="TrmE/GcvT-like"/>
</dbReference>
<dbReference type="RefSeq" id="WP_047188970.1">
    <property type="nucleotide sequence ID" value="NZ_LCYG01000022.1"/>
</dbReference>
<dbReference type="GO" id="GO:0016226">
    <property type="term" value="P:iron-sulfur cluster assembly"/>
    <property type="evidence" value="ECO:0007669"/>
    <property type="project" value="TreeGrafter"/>
</dbReference>
<comment type="caution">
    <text evidence="3">The sequence shown here is derived from an EMBL/GenBank/DDBJ whole genome shotgun (WGS) entry which is preliminary data.</text>
</comment>
<accession>A0A0H1RDC1</accession>
<evidence type="ECO:0000259" key="2">
    <source>
        <dbReference type="Pfam" id="PF25455"/>
    </source>
</evidence>
<dbReference type="PATRIC" id="fig|1225564.3.peg.2731"/>
<feature type="domain" description="CAF17 C-terminal" evidence="2">
    <location>
        <begin position="208"/>
        <end position="281"/>
    </location>
</feature>
<dbReference type="OrthoDB" id="9796287at2"/>
<reference evidence="3 4" key="1">
    <citation type="submission" date="2015-05" db="EMBL/GenBank/DDBJ databases">
        <title>Draft genome sequence of Microvirga vignae strain BR3299, a novel nitrogen fixing bacteria isolated from Brazil semi-aired region.</title>
        <authorList>
            <person name="Zilli J.E."/>
            <person name="Passos S.R."/>
            <person name="Leite J."/>
            <person name="Baldani J.I."/>
            <person name="Xavier G.R."/>
            <person name="Rumjaneck N.G."/>
            <person name="Simoes-Araujo J.L."/>
        </authorList>
    </citation>
    <scope>NUCLEOTIDE SEQUENCE [LARGE SCALE GENOMIC DNA]</scope>
    <source>
        <strain evidence="3 4">BR3299</strain>
    </source>
</reference>
<dbReference type="PANTHER" id="PTHR22602:SF0">
    <property type="entry name" value="TRANSFERASE CAF17, MITOCHONDRIAL-RELATED"/>
    <property type="match status" value="1"/>
</dbReference>
<dbReference type="Pfam" id="PF25455">
    <property type="entry name" value="Beta-barrel_CAF17_C"/>
    <property type="match status" value="1"/>
</dbReference>
<sequence>MPSVHLADRGVVRVSGEDAKSFLDGLITCDLDRVSPEAARLGALLSPQGKILFDFIVFQAPDEIGGGYYLDTFRVFAPDLAKRLTFYKLRAKAGIEDLSDAMAVVAGWDEQRPDDEVGLVAQDPRRPELGWRAIIAAQDAAEFAKIPAEAYHARRIALGVPEGGRDFLFGDAFPHEALMDQLHGVDFDKGCYVGQEVVSRMQHRGTARTRIVPAVYEGGFAADVGVEVTAGGKALGKTGTGAEGRGLVMIRLDRAADALAAGEPILAGGIPVRLEKPLWVNFPYPGETGSKSGAGSA</sequence>
<dbReference type="InterPro" id="IPR057460">
    <property type="entry name" value="CAF17_C"/>
</dbReference>
<dbReference type="PANTHER" id="PTHR22602">
    <property type="entry name" value="TRANSFERASE CAF17, MITOCHONDRIAL-RELATED"/>
    <property type="match status" value="1"/>
</dbReference>
<dbReference type="STRING" id="1225564.AA309_10370"/>
<evidence type="ECO:0000313" key="4">
    <source>
        <dbReference type="Proteomes" id="UP000035489"/>
    </source>
</evidence>
<dbReference type="NCBIfam" id="TIGR03317">
    <property type="entry name" value="ygfZ_signature"/>
    <property type="match status" value="1"/>
</dbReference>
<protein>
    <submittedName>
        <fullName evidence="3">Folate-binding protein</fullName>
    </submittedName>
</protein>
<evidence type="ECO:0000256" key="1">
    <source>
        <dbReference type="ARBA" id="ARBA00022946"/>
    </source>
</evidence>
<gene>
    <name evidence="3" type="ORF">AA309_10370</name>
</gene>
<organism evidence="3 4">
    <name type="scientific">Microvirga vignae</name>
    <dbReference type="NCBI Taxonomy" id="1225564"/>
    <lineage>
        <taxon>Bacteria</taxon>
        <taxon>Pseudomonadati</taxon>
        <taxon>Pseudomonadota</taxon>
        <taxon>Alphaproteobacteria</taxon>
        <taxon>Hyphomicrobiales</taxon>
        <taxon>Methylobacteriaceae</taxon>
        <taxon>Microvirga</taxon>
    </lineage>
</organism>
<name>A0A0H1RDC1_9HYPH</name>
<dbReference type="EMBL" id="LCYG01000022">
    <property type="protein sequence ID" value="KLK93210.1"/>
    <property type="molecule type" value="Genomic_DNA"/>
</dbReference>
<dbReference type="InterPro" id="IPR017703">
    <property type="entry name" value="YgfZ/GCV_T_CS"/>
</dbReference>
<dbReference type="SUPFAM" id="SSF103025">
    <property type="entry name" value="Folate-binding domain"/>
    <property type="match status" value="1"/>
</dbReference>
<keyword evidence="1" id="KW-0809">Transit peptide</keyword>
<dbReference type="AlphaFoldDB" id="A0A0H1RDC1"/>